<sequence>MRDLKAAAAEKAHDARRAFTSRRNLVEWLQVHDTALDQHGHRPKGPTWSNQDLDPTPPEKRTWRWWNYSIFYWGLSFGNWTLGSTMIGIGLNWWQAILTIFLSQLISSIAMFFNSRCASVYHIGYPVVARSVFGMWGSYYFVGVRAALAIIWYGVQLYSGSALLANMLRAVFGHNYTDIPNHIPESMGITSAGMLAFLLFWLVHLPFTFFRPYQLRKFFWFKAIIMLPAILGLFIFCMVNTKGNIRLGHLSSKEGSDGWGWFFVYSINAGMGNTATLITNQPDLARWSRTKTGAMWSQLLSNPIAVTLSASLGILSTAAINNAWGLELWNQWDLLDAIMTRYWSAGSRTAVFLAAAGWTVSILGTNIAANMIPFGSDSTMLFPRYLTIPRGQLVVECLAFAICPWKILASASTFTTFLSGYGLFMASVVAIMVCDYFLLTNGNLFLSHLYDGSRHNRHYYYCHGWNLQAAIAYIVGIALPFPGFVGTLGPSVSSTATKLGQLGWMLSFASSFLVYYVLCKIFPTTNQKLVRESRLSWEEMSSRDLVVLDGTMISEDHSEDDRQAPPAHGKAFDGKHGAVATSVISSS</sequence>
<accession>A0AAI9EBT9</accession>
<comment type="similarity">
    <text evidence="2">Belongs to the purine-cytosine permease (2.A.39) family.</text>
</comment>
<feature type="transmembrane region" description="Helical" evidence="7">
    <location>
        <begin position="460"/>
        <end position="481"/>
    </location>
</feature>
<gene>
    <name evidence="8" type="ORF">LECACI_7A005810</name>
</gene>
<evidence type="ECO:0000256" key="2">
    <source>
        <dbReference type="ARBA" id="ARBA00008974"/>
    </source>
</evidence>
<feature type="transmembrane region" description="Helical" evidence="7">
    <location>
        <begin position="93"/>
        <end position="113"/>
    </location>
</feature>
<feature type="region of interest" description="Disordered" evidence="6">
    <location>
        <begin position="37"/>
        <end position="58"/>
    </location>
</feature>
<feature type="transmembrane region" description="Helical" evidence="7">
    <location>
        <begin position="501"/>
        <end position="518"/>
    </location>
</feature>
<feature type="transmembrane region" description="Helical" evidence="7">
    <location>
        <begin position="219"/>
        <end position="239"/>
    </location>
</feature>
<reference evidence="8" key="1">
    <citation type="submission" date="2023-11" db="EMBL/GenBank/DDBJ databases">
        <authorList>
            <person name="Alioto T."/>
            <person name="Alioto T."/>
            <person name="Gomez Garrido J."/>
        </authorList>
    </citation>
    <scope>NUCLEOTIDE SEQUENCE</scope>
</reference>
<organism evidence="8 9">
    <name type="scientific">Lecanosticta acicola</name>
    <dbReference type="NCBI Taxonomy" id="111012"/>
    <lineage>
        <taxon>Eukaryota</taxon>
        <taxon>Fungi</taxon>
        <taxon>Dikarya</taxon>
        <taxon>Ascomycota</taxon>
        <taxon>Pezizomycotina</taxon>
        <taxon>Dothideomycetes</taxon>
        <taxon>Dothideomycetidae</taxon>
        <taxon>Mycosphaerellales</taxon>
        <taxon>Mycosphaerellaceae</taxon>
        <taxon>Lecanosticta</taxon>
    </lineage>
</organism>
<feature type="transmembrane region" description="Helical" evidence="7">
    <location>
        <begin position="70"/>
        <end position="87"/>
    </location>
</feature>
<evidence type="ECO:0000313" key="9">
    <source>
        <dbReference type="Proteomes" id="UP001296104"/>
    </source>
</evidence>
<evidence type="ECO:0000256" key="3">
    <source>
        <dbReference type="ARBA" id="ARBA00022692"/>
    </source>
</evidence>
<dbReference type="CDD" id="cd11482">
    <property type="entry name" value="SLC-NCS1sbd_NRT1-like"/>
    <property type="match status" value="1"/>
</dbReference>
<dbReference type="InterPro" id="IPR001248">
    <property type="entry name" value="Pur-cyt_permease"/>
</dbReference>
<dbReference type="PANTHER" id="PTHR30618:SF0">
    <property type="entry name" value="PURINE-URACIL PERMEASE NCS1"/>
    <property type="match status" value="1"/>
</dbReference>
<evidence type="ECO:0000256" key="1">
    <source>
        <dbReference type="ARBA" id="ARBA00004141"/>
    </source>
</evidence>
<feature type="transmembrane region" description="Helical" evidence="7">
    <location>
        <begin position="187"/>
        <end position="207"/>
    </location>
</feature>
<feature type="region of interest" description="Disordered" evidence="6">
    <location>
        <begin position="556"/>
        <end position="587"/>
    </location>
</feature>
<keyword evidence="4 7" id="KW-1133">Transmembrane helix</keyword>
<dbReference type="PANTHER" id="PTHR30618">
    <property type="entry name" value="NCS1 FAMILY PURINE/PYRIMIDINE TRANSPORTER"/>
    <property type="match status" value="1"/>
</dbReference>
<name>A0AAI9EBT9_9PEZI</name>
<feature type="transmembrane region" description="Helical" evidence="7">
    <location>
        <begin position="420"/>
        <end position="439"/>
    </location>
</feature>
<comment type="subcellular location">
    <subcellularLocation>
        <location evidence="1">Membrane</location>
        <topology evidence="1">Multi-pass membrane protein</topology>
    </subcellularLocation>
</comment>
<evidence type="ECO:0000313" key="8">
    <source>
        <dbReference type="EMBL" id="CAK4030652.1"/>
    </source>
</evidence>
<feature type="transmembrane region" description="Helical" evidence="7">
    <location>
        <begin position="259"/>
        <end position="278"/>
    </location>
</feature>
<dbReference type="Proteomes" id="UP001296104">
    <property type="component" value="Unassembled WGS sequence"/>
</dbReference>
<feature type="transmembrane region" description="Helical" evidence="7">
    <location>
        <begin position="350"/>
        <end position="372"/>
    </location>
</feature>
<protein>
    <submittedName>
        <fullName evidence="8">Uracil permease</fullName>
    </submittedName>
</protein>
<feature type="transmembrane region" description="Helical" evidence="7">
    <location>
        <begin position="133"/>
        <end position="155"/>
    </location>
</feature>
<dbReference type="GO" id="GO:0015205">
    <property type="term" value="F:nucleobase transmembrane transporter activity"/>
    <property type="evidence" value="ECO:0007669"/>
    <property type="project" value="TreeGrafter"/>
</dbReference>
<keyword evidence="9" id="KW-1185">Reference proteome</keyword>
<dbReference type="Gene3D" id="1.10.4160.10">
    <property type="entry name" value="Hydantoin permease"/>
    <property type="match status" value="1"/>
</dbReference>
<evidence type="ECO:0000256" key="7">
    <source>
        <dbReference type="SAM" id="Phobius"/>
    </source>
</evidence>
<dbReference type="InterPro" id="IPR045225">
    <property type="entry name" value="Uracil/uridine/allantoin_perm"/>
</dbReference>
<keyword evidence="5 7" id="KW-0472">Membrane</keyword>
<dbReference type="Pfam" id="PF02133">
    <property type="entry name" value="Transp_cyt_pur"/>
    <property type="match status" value="1"/>
</dbReference>
<evidence type="ECO:0000256" key="6">
    <source>
        <dbReference type="SAM" id="MobiDB-lite"/>
    </source>
</evidence>
<proteinExistence type="inferred from homology"/>
<evidence type="ECO:0000256" key="4">
    <source>
        <dbReference type="ARBA" id="ARBA00022989"/>
    </source>
</evidence>
<dbReference type="EMBL" id="CAVMBE010000038">
    <property type="protein sequence ID" value="CAK4030652.1"/>
    <property type="molecule type" value="Genomic_DNA"/>
</dbReference>
<comment type="caution">
    <text evidence="8">The sequence shown here is derived from an EMBL/GenBank/DDBJ whole genome shotgun (WGS) entry which is preliminary data.</text>
</comment>
<evidence type="ECO:0000256" key="5">
    <source>
        <dbReference type="ARBA" id="ARBA00023136"/>
    </source>
</evidence>
<dbReference type="GO" id="GO:0005886">
    <property type="term" value="C:plasma membrane"/>
    <property type="evidence" value="ECO:0007669"/>
    <property type="project" value="TreeGrafter"/>
</dbReference>
<dbReference type="AlphaFoldDB" id="A0AAI9EBT9"/>
<keyword evidence="3 7" id="KW-0812">Transmembrane</keyword>